<dbReference type="EMBL" id="JBBKXX010000001">
    <property type="protein sequence ID" value="MFD3407109.1"/>
    <property type="molecule type" value="Genomic_DNA"/>
</dbReference>
<sequence>MKTLLFLLLLTGFTSFSQTYNLQSGINYYGEDKYEEALAFLKKEIAQNPKEGKAYYYIALINVENETYAQGLTQVNLAIANLNPADTLVAFAWQLKGDIYYHLEDVEKFEASYAKALALNPTSIPIYYGRAYDYGGLKKYDLALADIHKILDLDEGNIRARDLRSSIYLSQDKYEEVIKEADRIIKLDPTSASAFDNRSYAYYQIGKYDLAILDSYAALTLEDKSTRMRNNYITFSKKNFTLGLAKISNLIKEFPQKEVWLYVRSQLHRYKKDYKNALTDFAKIFDMISDDYRNFYFTERAELYGEMGLHSLAIADYTEAIAMDSSSAFLFGVRGDAYRLTGNYTAAIADFNRAIELYPEGAWFYYRRGWVKDEFLKDPDGGLADYTSAIELDRNDAYPYLHRGRLYTKQYKDTLRANADFRKVVELDTIIGSSGNTRHYGYYELGQFNQAKAWMTKTLQQFPEEGNYYDAACLYSLMKQPATSIAYLDTAFTKGYRDFEHLAKDDDLDNVRNLPEFKSLITRWKVKFSESKPVVNAGEKSASTIVGTYIIPFKPSGGGTYEVQSKINGLPLSMLFDTGASDISISQTEVDFMIKNGFLSEQDYIGVERYSLANGETEVSRTIMLKQVEIGGLVLKNVRASVTKNRTAGMLFGQSAMSRYGKITIDNQKKQIILTGNAK</sequence>
<evidence type="ECO:0000313" key="5">
    <source>
        <dbReference type="EMBL" id="MFD3407109.1"/>
    </source>
</evidence>
<dbReference type="PROSITE" id="PS50005">
    <property type="entry name" value="TPR"/>
    <property type="match status" value="3"/>
</dbReference>
<reference evidence="5 6" key="1">
    <citation type="submission" date="2024-03" db="EMBL/GenBank/DDBJ databases">
        <title>Aquirufa genome sequencing.</title>
        <authorList>
            <person name="Pitt A."/>
            <person name="Hahn M.W."/>
        </authorList>
    </citation>
    <scope>NUCLEOTIDE SEQUENCE [LARGE SCALE GENOMIC DNA]</scope>
    <source>
        <strain evidence="5 6">HETE-83D</strain>
    </source>
</reference>
<evidence type="ECO:0000256" key="3">
    <source>
        <dbReference type="PROSITE-ProRule" id="PRU00339"/>
    </source>
</evidence>
<keyword evidence="1" id="KW-0677">Repeat</keyword>
<dbReference type="InterPro" id="IPR034122">
    <property type="entry name" value="Retropepsin-like_bacterial"/>
</dbReference>
<dbReference type="Pfam" id="PF13181">
    <property type="entry name" value="TPR_8"/>
    <property type="match status" value="1"/>
</dbReference>
<dbReference type="InterPro" id="IPR011990">
    <property type="entry name" value="TPR-like_helical_dom_sf"/>
</dbReference>
<keyword evidence="2 3" id="KW-0802">TPR repeat</keyword>
<dbReference type="SMART" id="SM00028">
    <property type="entry name" value="TPR"/>
    <property type="match status" value="9"/>
</dbReference>
<dbReference type="InterPro" id="IPR019734">
    <property type="entry name" value="TPR_rpt"/>
</dbReference>
<dbReference type="CDD" id="cd05483">
    <property type="entry name" value="retropepsin_like_bacteria"/>
    <property type="match status" value="1"/>
</dbReference>
<dbReference type="PANTHER" id="PTHR44858:SF1">
    <property type="entry name" value="UDP-N-ACETYLGLUCOSAMINE--PEPTIDE N-ACETYLGLUCOSAMINYLTRANSFERASE SPINDLY-RELATED"/>
    <property type="match status" value="1"/>
</dbReference>
<comment type="caution">
    <text evidence="5">The sequence shown here is derived from an EMBL/GenBank/DDBJ whole genome shotgun (WGS) entry which is preliminary data.</text>
</comment>
<evidence type="ECO:0000256" key="4">
    <source>
        <dbReference type="SAM" id="SignalP"/>
    </source>
</evidence>
<organism evidence="5 6">
    <name type="scientific">Aquirufa esocilacus</name>
    <dbReference type="NCBI Taxonomy" id="3096513"/>
    <lineage>
        <taxon>Bacteria</taxon>
        <taxon>Pseudomonadati</taxon>
        <taxon>Bacteroidota</taxon>
        <taxon>Cytophagia</taxon>
        <taxon>Cytophagales</taxon>
        <taxon>Flectobacillaceae</taxon>
        <taxon>Aquirufa</taxon>
    </lineage>
</organism>
<dbReference type="InterPro" id="IPR021109">
    <property type="entry name" value="Peptidase_aspartic_dom_sf"/>
</dbReference>
<name>A0ABW6DEJ5_9BACT</name>
<dbReference type="NCBIfam" id="NF047558">
    <property type="entry name" value="TPR_END_plus"/>
    <property type="match status" value="1"/>
</dbReference>
<keyword evidence="6" id="KW-1185">Reference proteome</keyword>
<feature type="chain" id="PRO_5046126845" evidence="4">
    <location>
        <begin position="18"/>
        <end position="679"/>
    </location>
</feature>
<feature type="repeat" description="TPR" evidence="3">
    <location>
        <begin position="328"/>
        <end position="361"/>
    </location>
</feature>
<accession>A0ABW6DEJ5</accession>
<evidence type="ECO:0000256" key="2">
    <source>
        <dbReference type="ARBA" id="ARBA00022803"/>
    </source>
</evidence>
<dbReference type="PROSITE" id="PS00141">
    <property type="entry name" value="ASP_PROTEASE"/>
    <property type="match status" value="1"/>
</dbReference>
<feature type="repeat" description="TPR" evidence="3">
    <location>
        <begin position="90"/>
        <end position="123"/>
    </location>
</feature>
<proteinExistence type="predicted"/>
<dbReference type="SUPFAM" id="SSF50630">
    <property type="entry name" value="Acid proteases"/>
    <property type="match status" value="1"/>
</dbReference>
<dbReference type="Pfam" id="PF13414">
    <property type="entry name" value="TPR_11"/>
    <property type="match status" value="1"/>
</dbReference>
<feature type="repeat" description="TPR" evidence="3">
    <location>
        <begin position="158"/>
        <end position="191"/>
    </location>
</feature>
<protein>
    <submittedName>
        <fullName evidence="5">Tetratricopeptide repeat protein</fullName>
    </submittedName>
</protein>
<keyword evidence="4" id="KW-0732">Signal</keyword>
<dbReference type="PANTHER" id="PTHR44858">
    <property type="entry name" value="TETRATRICOPEPTIDE REPEAT PROTEIN 6"/>
    <property type="match status" value="1"/>
</dbReference>
<gene>
    <name evidence="5" type="ORF">SKC37_00445</name>
</gene>
<dbReference type="Proteomes" id="UP001598019">
    <property type="component" value="Unassembled WGS sequence"/>
</dbReference>
<dbReference type="Gene3D" id="2.40.70.10">
    <property type="entry name" value="Acid Proteases"/>
    <property type="match status" value="1"/>
</dbReference>
<dbReference type="InterPro" id="IPR001969">
    <property type="entry name" value="Aspartic_peptidase_AS"/>
</dbReference>
<dbReference type="Pfam" id="PF13975">
    <property type="entry name" value="gag-asp_proteas"/>
    <property type="match status" value="1"/>
</dbReference>
<evidence type="ECO:0000256" key="1">
    <source>
        <dbReference type="ARBA" id="ARBA00022737"/>
    </source>
</evidence>
<dbReference type="InterPro" id="IPR050498">
    <property type="entry name" value="Ycf3"/>
</dbReference>
<dbReference type="SUPFAM" id="SSF48452">
    <property type="entry name" value="TPR-like"/>
    <property type="match status" value="2"/>
</dbReference>
<dbReference type="Gene3D" id="1.25.40.10">
    <property type="entry name" value="Tetratricopeptide repeat domain"/>
    <property type="match status" value="5"/>
</dbReference>
<feature type="signal peptide" evidence="4">
    <location>
        <begin position="1"/>
        <end position="17"/>
    </location>
</feature>
<dbReference type="RefSeq" id="WP_377979576.1">
    <property type="nucleotide sequence ID" value="NZ_JBBKXX010000001.1"/>
</dbReference>
<evidence type="ECO:0000313" key="6">
    <source>
        <dbReference type="Proteomes" id="UP001598019"/>
    </source>
</evidence>